<comment type="subcellular location">
    <subcellularLocation>
        <location evidence="1">Nucleus</location>
    </subcellularLocation>
</comment>
<sequence length="1549" mass="171225">MNELYSQNKRRRQAKEQQANQQQQDENEDDIWSSQFSVPASQAPSQRRYLSQRSNLQRSQSVKTGLRAPVNYYESVVLMAGLNLDEPGGVVVLKCEPIVFMHKLKSVLRTNADYPANIDRFLAGIKLIMNDRTLFLKLLECCQVQSSQPPSATGAPVTQMASGGDVPRKPVQESLMKMFLLVDFLQPKLIELLFAYLIEELSKGAGTGSSQDSIVGFVLSQLKFIDHFQNGDMVFEKVFELLAKANRNGVMFDEIIFSMEDIIDVSKHDDALRRLLKLRPKPEDLITPTTVEVFTGMCLNVETLELLRRKVIQYASDGCPLRYYPSLVKMLLKFNRNEPQENLHAIVREVRKLLDTGANPDAWTAGAAPAEDCAEQILRAIYQGMMASPSLFDCWIASIKQLPAAEDHLPVDLLLLTMATTINEVKAPRIRKLTIKKISQQFFTDGHMDQLVSGCFRRVLQNHLDSFLQLIEDCTREKAETVSGFGVASLSALFALDQSIATTDNRVVLSKIVGFICEMASANVVSRNDFLIGRCIAALRKLHESHPREIERSAELLLKILDIAPELSLRQYRPLIAVIYAAAIPKQTTSGDGDEETAHGAESIRDSLEIIVKKQLLCDCKNTKKKGIVGLVQMVYHLSLTPGADQTELSSSFDSEQTIGTISEIPSAIGRTMANLISTLFLSTNQSADLLAICYDELATMIGQPRPKTAPGWEKTFIMWLCDMVTMDFQLQFLVDEGATLVSRGEDDSAIRLARQLCINQPDEENANVEAQSIAVNVAGVILAHQSSRHTISTFLAPIFRLMRTLHAVRYEGSLESINALLGCAIVVPAFYGDIAEEERRFSIDAYDETLCTQLLDVYFCLGNWFRECIGAFVGQQQDATIRRKVIARLQELVKLEHHLGRMLDRMSVECEYVPPLAVDHLEDVETATAITLKKAKPANEPTSRRKKPSTNPDRTINLDGTLSSQVTSAGVAGTSAAGTVGHFNEQSLLVRFGYALRRIDPELVQLFEVPLRPVRVLEPADQQSGACIALPEYRCVLANVTLALEQPDTEVTFQRRMIDRWTEFTERTALLMNGLRDNMERLQPASAQELLPLKSCYLWSLRLATALLSWKRFREPRGRQELELVLRVLAEKLTESGVNSGHLTDIAKLLLKELIVREACFGDLSIAAQLYHLGQAIGELIGERNVVSRAIAKFTRSVLTAAEFQRSAVADGKSANQHFVTLLDGLIGTIGMKSLKQLIVEMSQDLTIIARGSGKGKSKGQAAIAAAADADADGPPVADDAVRTFASFKRSHYALLFRGLCRAFIRLLQDEIRIRSGGSSGTHARRLELWEAACEATGELTNIVRRAQQPANFGVFLRFAQIFIKLFLKSGLPVLEVILRSSAERASSLLSTLQNTTRYLHSVCCQAKVGRGADGAAGAVAQIPFVRECVETLVYRVKAALVANRCSAVFWMGNLKNKDTHGELILSQSVHDEDDDDDDEAVDGEAAGEEYEQDHDNGDSDIADNLSEGDEESGAAVAGAKSKGARPRGRSSTGSIASLTKSSQSKCF</sequence>
<dbReference type="Proteomes" id="UP000069272">
    <property type="component" value="Chromosome 3R"/>
</dbReference>
<name>A0A182FW89_ANOAL</name>
<dbReference type="VEuPathDB" id="VectorBase:AALB010825"/>
<dbReference type="VEuPathDB" id="VectorBase:AALB20_037660"/>
<organism evidence="7 8">
    <name type="scientific">Anopheles albimanus</name>
    <name type="common">New world malaria mosquito</name>
    <dbReference type="NCBI Taxonomy" id="7167"/>
    <lineage>
        <taxon>Eukaryota</taxon>
        <taxon>Metazoa</taxon>
        <taxon>Ecdysozoa</taxon>
        <taxon>Arthropoda</taxon>
        <taxon>Hexapoda</taxon>
        <taxon>Insecta</taxon>
        <taxon>Pterygota</taxon>
        <taxon>Neoptera</taxon>
        <taxon>Endopterygota</taxon>
        <taxon>Diptera</taxon>
        <taxon>Nematocera</taxon>
        <taxon>Culicoidea</taxon>
        <taxon>Culicidae</taxon>
        <taxon>Anophelinae</taxon>
        <taxon>Anopheles</taxon>
    </lineage>
</organism>
<dbReference type="PANTHER" id="PTHR32086">
    <property type="entry name" value="FANCONI ANEMIA GROUP D2 PROTEIN"/>
    <property type="match status" value="1"/>
</dbReference>
<reference evidence="7 8" key="1">
    <citation type="journal article" date="2017" name="G3 (Bethesda)">
        <title>The Physical Genome Mapping of Anopheles albimanus Corrected Scaffold Misassemblies and Identified Interarm Rearrangements in Genus Anopheles.</title>
        <authorList>
            <person name="Artemov G.N."/>
            <person name="Peery A.N."/>
            <person name="Jiang X."/>
            <person name="Tu Z."/>
            <person name="Stegniy V.N."/>
            <person name="Sharakhova M.V."/>
            <person name="Sharakhov I.V."/>
        </authorList>
    </citation>
    <scope>NUCLEOTIDE SEQUENCE [LARGE SCALE GENOMIC DNA]</scope>
    <source>
        <strain evidence="7 8">ALBI9_A</strain>
    </source>
</reference>
<evidence type="ECO:0000313" key="8">
    <source>
        <dbReference type="Proteomes" id="UP000069272"/>
    </source>
</evidence>
<evidence type="ECO:0000256" key="2">
    <source>
        <dbReference type="ARBA" id="ARBA00022499"/>
    </source>
</evidence>
<keyword evidence="2" id="KW-1017">Isopeptide bond</keyword>
<dbReference type="GO" id="GO:0000793">
    <property type="term" value="C:condensed chromosome"/>
    <property type="evidence" value="ECO:0007669"/>
    <property type="project" value="TreeGrafter"/>
</dbReference>
<feature type="compositionally biased region" description="Polar residues" evidence="6">
    <location>
        <begin position="32"/>
        <end position="44"/>
    </location>
</feature>
<accession>A0A182FW89</accession>
<feature type="compositionally biased region" description="Acidic residues" evidence="6">
    <location>
        <begin position="1473"/>
        <end position="1514"/>
    </location>
</feature>
<proteinExistence type="inferred from homology"/>
<feature type="region of interest" description="Disordered" evidence="6">
    <location>
        <begin position="1469"/>
        <end position="1549"/>
    </location>
</feature>
<feature type="compositionally biased region" description="Low complexity" evidence="6">
    <location>
        <begin position="45"/>
        <end position="56"/>
    </location>
</feature>
<keyword evidence="4" id="KW-0539">Nucleus</keyword>
<keyword evidence="8" id="KW-1185">Reference proteome</keyword>
<evidence type="ECO:0000256" key="3">
    <source>
        <dbReference type="ARBA" id="ARBA00022843"/>
    </source>
</evidence>
<reference evidence="7" key="2">
    <citation type="submission" date="2022-08" db="UniProtKB">
        <authorList>
            <consortium name="EnsemblMetazoa"/>
        </authorList>
    </citation>
    <scope>IDENTIFICATION</scope>
    <source>
        <strain evidence="7">STECLA/ALBI9_A</strain>
    </source>
</reference>
<dbReference type="GO" id="GO:0070182">
    <property type="term" value="F:DNA polymerase binding"/>
    <property type="evidence" value="ECO:0007669"/>
    <property type="project" value="TreeGrafter"/>
</dbReference>
<dbReference type="PANTHER" id="PTHR32086:SF0">
    <property type="entry name" value="FANCONI ANEMIA GROUP D2 PROTEIN"/>
    <property type="match status" value="1"/>
</dbReference>
<dbReference type="GO" id="GO:1990918">
    <property type="term" value="P:double-strand break repair involved in meiotic recombination"/>
    <property type="evidence" value="ECO:0007669"/>
    <property type="project" value="TreeGrafter"/>
</dbReference>
<evidence type="ECO:0000313" key="7">
    <source>
        <dbReference type="EnsemblMetazoa" id="AALB010825-PA"/>
    </source>
</evidence>
<feature type="compositionally biased region" description="Polar residues" evidence="6">
    <location>
        <begin position="950"/>
        <end position="961"/>
    </location>
</feature>
<feature type="region of interest" description="Disordered" evidence="6">
    <location>
        <begin position="1"/>
        <end position="56"/>
    </location>
</feature>
<dbReference type="GO" id="GO:0007129">
    <property type="term" value="P:homologous chromosome pairing at meiosis"/>
    <property type="evidence" value="ECO:0007669"/>
    <property type="project" value="TreeGrafter"/>
</dbReference>
<feature type="compositionally biased region" description="Polar residues" evidence="6">
    <location>
        <begin position="1531"/>
        <end position="1549"/>
    </location>
</feature>
<dbReference type="InterPro" id="IPR029448">
    <property type="entry name" value="FANCD2"/>
</dbReference>
<comment type="similarity">
    <text evidence="5">Belongs to the Fanconi anemia protein FANCD2 family.</text>
</comment>
<dbReference type="EnsemblMetazoa" id="AALB010825-RA">
    <property type="protein sequence ID" value="AALB010825-PA"/>
    <property type="gene ID" value="AALB010825"/>
</dbReference>
<dbReference type="GO" id="GO:0005634">
    <property type="term" value="C:nucleus"/>
    <property type="evidence" value="ECO:0007669"/>
    <property type="project" value="UniProtKB-SubCell"/>
</dbReference>
<dbReference type="GO" id="GO:0036297">
    <property type="term" value="P:interstrand cross-link repair"/>
    <property type="evidence" value="ECO:0007669"/>
    <property type="project" value="TreeGrafter"/>
</dbReference>
<keyword evidence="3" id="KW-0832">Ubl conjugation</keyword>
<evidence type="ECO:0000256" key="6">
    <source>
        <dbReference type="SAM" id="MobiDB-lite"/>
    </source>
</evidence>
<dbReference type="GO" id="GO:0031573">
    <property type="term" value="P:mitotic intra-S DNA damage checkpoint signaling"/>
    <property type="evidence" value="ECO:0007669"/>
    <property type="project" value="TreeGrafter"/>
</dbReference>
<dbReference type="Pfam" id="PF14631">
    <property type="entry name" value="FancD2"/>
    <property type="match status" value="2"/>
</dbReference>
<evidence type="ECO:0000256" key="1">
    <source>
        <dbReference type="ARBA" id="ARBA00004123"/>
    </source>
</evidence>
<evidence type="ECO:0000256" key="4">
    <source>
        <dbReference type="ARBA" id="ARBA00023242"/>
    </source>
</evidence>
<evidence type="ECO:0000256" key="5">
    <source>
        <dbReference type="ARBA" id="ARBA00093456"/>
    </source>
</evidence>
<feature type="region of interest" description="Disordered" evidence="6">
    <location>
        <begin position="933"/>
        <end position="961"/>
    </location>
</feature>
<dbReference type="STRING" id="7167.A0A182FW89"/>
<protein>
    <submittedName>
        <fullName evidence="7">Uncharacterized protein</fullName>
    </submittedName>
</protein>